<sequence>MDIDLSYDVQNLKLFFPPINGQASNGAANPQDTPLKLAVTPNLSLKGDVQVHLIPTVNLGVSATIFLNVDANAGLNLNLDAAANAKVATNGTKSAGASVNGCVDITGGVAANAGAQGSFFDLFNDQTVVPIFSQNLDIFQKCFGASAGTPAKCSLVAPAVKRALACPAAAQTAAPLVDETVKATSFKKKA</sequence>
<dbReference type="VEuPathDB" id="FungiDB:BD410DRAFT_846704"/>
<dbReference type="Proteomes" id="UP000294933">
    <property type="component" value="Unassembled WGS sequence"/>
</dbReference>
<gene>
    <name evidence="1" type="ORF">BD410DRAFT_846704</name>
</gene>
<dbReference type="AlphaFoldDB" id="A0A4Y7PF74"/>
<dbReference type="STRING" id="50990.A0A4Y7PF74"/>
<reference evidence="1 2" key="1">
    <citation type="submission" date="2018-06" db="EMBL/GenBank/DDBJ databases">
        <title>A transcriptomic atlas of mushroom development highlights an independent origin of complex multicellularity.</title>
        <authorList>
            <consortium name="DOE Joint Genome Institute"/>
            <person name="Krizsan K."/>
            <person name="Almasi E."/>
            <person name="Merenyi Z."/>
            <person name="Sahu N."/>
            <person name="Viragh M."/>
            <person name="Koszo T."/>
            <person name="Mondo S."/>
            <person name="Kiss B."/>
            <person name="Balint B."/>
            <person name="Kues U."/>
            <person name="Barry K."/>
            <person name="Hegedus J.C."/>
            <person name="Henrissat B."/>
            <person name="Johnson J."/>
            <person name="Lipzen A."/>
            <person name="Ohm R."/>
            <person name="Nagy I."/>
            <person name="Pangilinan J."/>
            <person name="Yan J."/>
            <person name="Xiong Y."/>
            <person name="Grigoriev I.V."/>
            <person name="Hibbett D.S."/>
            <person name="Nagy L.G."/>
        </authorList>
    </citation>
    <scope>NUCLEOTIDE SEQUENCE [LARGE SCALE GENOMIC DNA]</scope>
    <source>
        <strain evidence="1 2">SZMC22713</strain>
    </source>
</reference>
<organism evidence="1 2">
    <name type="scientific">Rickenella mellea</name>
    <dbReference type="NCBI Taxonomy" id="50990"/>
    <lineage>
        <taxon>Eukaryota</taxon>
        <taxon>Fungi</taxon>
        <taxon>Dikarya</taxon>
        <taxon>Basidiomycota</taxon>
        <taxon>Agaricomycotina</taxon>
        <taxon>Agaricomycetes</taxon>
        <taxon>Hymenochaetales</taxon>
        <taxon>Rickenellaceae</taxon>
        <taxon>Rickenella</taxon>
    </lineage>
</organism>
<accession>A0A4Y7PF74</accession>
<keyword evidence="2" id="KW-1185">Reference proteome</keyword>
<protein>
    <submittedName>
        <fullName evidence="1">Uncharacterized protein</fullName>
    </submittedName>
</protein>
<evidence type="ECO:0000313" key="1">
    <source>
        <dbReference type="EMBL" id="TDL13688.1"/>
    </source>
</evidence>
<dbReference type="EMBL" id="ML170494">
    <property type="protein sequence ID" value="TDL13688.1"/>
    <property type="molecule type" value="Genomic_DNA"/>
</dbReference>
<name>A0A4Y7PF74_9AGAM</name>
<evidence type="ECO:0000313" key="2">
    <source>
        <dbReference type="Proteomes" id="UP000294933"/>
    </source>
</evidence>
<dbReference type="OrthoDB" id="73875at2759"/>
<proteinExistence type="predicted"/>